<name>A0ABY7Q5E0_9ACTN</name>
<evidence type="ECO:0000313" key="4">
    <source>
        <dbReference type="Proteomes" id="UP001212821"/>
    </source>
</evidence>
<evidence type="ECO:0008006" key="5">
    <source>
        <dbReference type="Google" id="ProtNLM"/>
    </source>
</evidence>
<feature type="compositionally biased region" description="Low complexity" evidence="1">
    <location>
        <begin position="30"/>
        <end position="66"/>
    </location>
</feature>
<feature type="chain" id="PRO_5046289921" description="Lipoprotein" evidence="2">
    <location>
        <begin position="31"/>
        <end position="239"/>
    </location>
</feature>
<protein>
    <recommendedName>
        <fullName evidence="5">Lipoprotein</fullName>
    </recommendedName>
</protein>
<dbReference type="PROSITE" id="PS51257">
    <property type="entry name" value="PROKAR_LIPOPROTEIN"/>
    <property type="match status" value="1"/>
</dbReference>
<proteinExistence type="predicted"/>
<accession>A0ABY7Q5E0</accession>
<keyword evidence="2" id="KW-0732">Signal</keyword>
<evidence type="ECO:0000256" key="1">
    <source>
        <dbReference type="SAM" id="MobiDB-lite"/>
    </source>
</evidence>
<sequence>MKTILNSRATALAGLAVVGALTMTACNDDAASSDSASTPPATQAPATPSAAPTTPAASASAAAPTGGTTGGSSAGSTGGATGGAPDQAGPTAAAGSTLKIGEAATIPFVSGSTKGTVSLAVTSIDKGDPADLAPLKLGDKVTGMVPYYVRFKVTNTGSTDLSFASLTQMKGTLPDGGEAAEVMLIGTFDKCPHPSFPKGFTNGQSIASCVLALAPSATKVAGAEYWGEPYSLGKGVNWK</sequence>
<dbReference type="Proteomes" id="UP001212821">
    <property type="component" value="Chromosome"/>
</dbReference>
<keyword evidence="4" id="KW-1185">Reference proteome</keyword>
<feature type="region of interest" description="Disordered" evidence="1">
    <location>
        <begin position="28"/>
        <end position="94"/>
    </location>
</feature>
<dbReference type="RefSeq" id="WP_270144742.1">
    <property type="nucleotide sequence ID" value="NZ_CP115450.1"/>
</dbReference>
<feature type="compositionally biased region" description="Gly residues" evidence="1">
    <location>
        <begin position="67"/>
        <end position="82"/>
    </location>
</feature>
<gene>
    <name evidence="3" type="ORF">O1G21_16985</name>
</gene>
<evidence type="ECO:0000256" key="2">
    <source>
        <dbReference type="SAM" id="SignalP"/>
    </source>
</evidence>
<reference evidence="4" key="1">
    <citation type="submission" date="2022-12" db="EMBL/GenBank/DDBJ databases">
        <authorList>
            <person name="Mo P."/>
        </authorList>
    </citation>
    <scope>NUCLEOTIDE SEQUENCE [LARGE SCALE GENOMIC DNA]</scope>
    <source>
        <strain evidence="4">HUAS 3-15</strain>
    </source>
</reference>
<dbReference type="EMBL" id="CP115450">
    <property type="protein sequence ID" value="WBP87369.1"/>
    <property type="molecule type" value="Genomic_DNA"/>
</dbReference>
<organism evidence="3 4">
    <name type="scientific">Kitasatospora cathayae</name>
    <dbReference type="NCBI Taxonomy" id="3004092"/>
    <lineage>
        <taxon>Bacteria</taxon>
        <taxon>Bacillati</taxon>
        <taxon>Actinomycetota</taxon>
        <taxon>Actinomycetes</taxon>
        <taxon>Kitasatosporales</taxon>
        <taxon>Streptomycetaceae</taxon>
        <taxon>Kitasatospora</taxon>
    </lineage>
</organism>
<evidence type="ECO:0000313" key="3">
    <source>
        <dbReference type="EMBL" id="WBP87369.1"/>
    </source>
</evidence>
<feature type="signal peptide" evidence="2">
    <location>
        <begin position="1"/>
        <end position="30"/>
    </location>
</feature>